<dbReference type="Pfam" id="PF12802">
    <property type="entry name" value="MarR_2"/>
    <property type="match status" value="1"/>
</dbReference>
<gene>
    <name evidence="4" type="ORF">V6R90_11405</name>
</gene>
<dbReference type="SUPFAM" id="SSF53067">
    <property type="entry name" value="Actin-like ATPase domain"/>
    <property type="match status" value="1"/>
</dbReference>
<feature type="region of interest" description="Disordered" evidence="2">
    <location>
        <begin position="1"/>
        <end position="58"/>
    </location>
</feature>
<comment type="caution">
    <text evidence="4">The sequence shown here is derived from an EMBL/GenBank/DDBJ whole genome shotgun (WGS) entry which is preliminary data.</text>
</comment>
<dbReference type="SUPFAM" id="SSF46785">
    <property type="entry name" value="Winged helix' DNA-binding domain"/>
    <property type="match status" value="1"/>
</dbReference>
<evidence type="ECO:0000259" key="3">
    <source>
        <dbReference type="PROSITE" id="PS50006"/>
    </source>
</evidence>
<dbReference type="InterPro" id="IPR036390">
    <property type="entry name" value="WH_DNA-bd_sf"/>
</dbReference>
<evidence type="ECO:0000313" key="4">
    <source>
        <dbReference type="EMBL" id="MEQ7847884.1"/>
    </source>
</evidence>
<feature type="domain" description="FHA" evidence="3">
    <location>
        <begin position="66"/>
        <end position="96"/>
    </location>
</feature>
<dbReference type="InterPro" id="IPR000600">
    <property type="entry name" value="ROK"/>
</dbReference>
<feature type="compositionally biased region" description="Low complexity" evidence="2">
    <location>
        <begin position="21"/>
        <end position="47"/>
    </location>
</feature>
<reference evidence="4 5" key="1">
    <citation type="submission" date="2024-02" db="EMBL/GenBank/DDBJ databases">
        <title>Full genome sequence of Nocardioides kribbensis.</title>
        <authorList>
            <person name="Poletto B.L."/>
            <person name="Silva G."/>
            <person name="Galante D."/>
            <person name="Campos K.R."/>
            <person name="Santos M.B.N."/>
            <person name="Sacchi C.T."/>
        </authorList>
    </citation>
    <scope>NUCLEOTIDE SEQUENCE [LARGE SCALE GENOMIC DNA]</scope>
    <source>
        <strain evidence="4 5">O4R</strain>
    </source>
</reference>
<comment type="similarity">
    <text evidence="1">Belongs to the ROK (NagC/XylR) family.</text>
</comment>
<dbReference type="PANTHER" id="PTHR18964">
    <property type="entry name" value="ROK (REPRESSOR, ORF, KINASE) FAMILY"/>
    <property type="match status" value="1"/>
</dbReference>
<dbReference type="InterPro" id="IPR000253">
    <property type="entry name" value="FHA_dom"/>
</dbReference>
<dbReference type="Proteomes" id="UP001482520">
    <property type="component" value="Unassembled WGS sequence"/>
</dbReference>
<protein>
    <submittedName>
        <fullName evidence="4">ROK family transcriptional regulator</fullName>
    </submittedName>
</protein>
<dbReference type="Pfam" id="PF00480">
    <property type="entry name" value="ROK"/>
    <property type="match status" value="1"/>
</dbReference>
<dbReference type="InterPro" id="IPR036388">
    <property type="entry name" value="WH-like_DNA-bd_sf"/>
</dbReference>
<name>A0ABV1NZH3_9ACTN</name>
<organism evidence="4 5">
    <name type="scientific">Nocardioides kribbensis</name>
    <dbReference type="NCBI Taxonomy" id="305517"/>
    <lineage>
        <taxon>Bacteria</taxon>
        <taxon>Bacillati</taxon>
        <taxon>Actinomycetota</taxon>
        <taxon>Actinomycetes</taxon>
        <taxon>Propionibacteriales</taxon>
        <taxon>Nocardioidaceae</taxon>
        <taxon>Nocardioides</taxon>
    </lineage>
</organism>
<dbReference type="InterPro" id="IPR043129">
    <property type="entry name" value="ATPase_NBD"/>
</dbReference>
<dbReference type="Gene3D" id="3.30.420.40">
    <property type="match status" value="2"/>
</dbReference>
<dbReference type="Gene3D" id="1.10.10.10">
    <property type="entry name" value="Winged helix-like DNA-binding domain superfamily/Winged helix DNA-binding domain"/>
    <property type="match status" value="1"/>
</dbReference>
<dbReference type="InterPro" id="IPR000835">
    <property type="entry name" value="HTH_MarR-typ"/>
</dbReference>
<sequence length="435" mass="43306">MTDSTASRPGSRPAPPDGARGPVPATVLAPTTPATSALPGSAALPDTGPGGTSGTGTSAGALLHLVRTGRAATRSDLARVTGLSRSAVTSRVHALLDAGLLVEGGGSTSTGGRPPGTLGLDVDAAVVVGIAVGRSRSQLGLFDLAGREIVGDTRDHVVGTAPGVLMPDVAARLAALLAGTTVPVAGIGMSLPGTVDPETRMSLDAPVMGGWDGVALGPYLAEVCPAPLHLANDTAALAHSELFGVVPPADVLVVKASTGLGLGVIADGRLLGAHRGITGELGHTRIDAADGLLCRCGATGCLESLAGGWALVNTMVDEGHDVRHVRDLVQLALDGDTLARQLLRQSGRHLGEVLATAVNLLHPGLVVVGGDMGAAFDLYTAGIRETVYARAAASVVRDLRFAPATHGESAGLVGCAALAIDAALTPAAVDAHLRA</sequence>
<dbReference type="RefSeq" id="WP_251534498.1">
    <property type="nucleotide sequence ID" value="NZ_JBEFCX010000143.1"/>
</dbReference>
<dbReference type="EMBL" id="JBEGDP010000011">
    <property type="protein sequence ID" value="MEQ7847884.1"/>
    <property type="molecule type" value="Genomic_DNA"/>
</dbReference>
<keyword evidence="5" id="KW-1185">Reference proteome</keyword>
<proteinExistence type="inferred from homology"/>
<dbReference type="PANTHER" id="PTHR18964:SF173">
    <property type="entry name" value="GLUCOKINASE"/>
    <property type="match status" value="1"/>
</dbReference>
<accession>A0ABV1NZH3</accession>
<evidence type="ECO:0000256" key="1">
    <source>
        <dbReference type="ARBA" id="ARBA00006479"/>
    </source>
</evidence>
<evidence type="ECO:0000256" key="2">
    <source>
        <dbReference type="SAM" id="MobiDB-lite"/>
    </source>
</evidence>
<evidence type="ECO:0000313" key="5">
    <source>
        <dbReference type="Proteomes" id="UP001482520"/>
    </source>
</evidence>
<dbReference type="InterPro" id="IPR019885">
    <property type="entry name" value="Tscrpt_reg_HTH_AsnC-type_CS"/>
</dbReference>
<dbReference type="PROSITE" id="PS00519">
    <property type="entry name" value="HTH_ASNC_1"/>
    <property type="match status" value="1"/>
</dbReference>
<dbReference type="PROSITE" id="PS50006">
    <property type="entry name" value="FHA_DOMAIN"/>
    <property type="match status" value="1"/>
</dbReference>